<evidence type="ECO:0000256" key="1">
    <source>
        <dbReference type="ARBA" id="ARBA00004123"/>
    </source>
</evidence>
<dbReference type="GO" id="GO:0000981">
    <property type="term" value="F:DNA-binding transcription factor activity, RNA polymerase II-specific"/>
    <property type="evidence" value="ECO:0007669"/>
    <property type="project" value="InterPro"/>
</dbReference>
<dbReference type="EMBL" id="FQ311436">
    <property type="protein sequence ID" value="CBQ69470.1"/>
    <property type="molecule type" value="Genomic_DNA"/>
</dbReference>
<dbReference type="eggNOG" id="ENOG502RPBC">
    <property type="taxonomic scope" value="Eukaryota"/>
</dbReference>
<feature type="compositionally biased region" description="Low complexity" evidence="3">
    <location>
        <begin position="71"/>
        <end position="108"/>
    </location>
</feature>
<dbReference type="SMART" id="SM00066">
    <property type="entry name" value="GAL4"/>
    <property type="match status" value="1"/>
</dbReference>
<dbReference type="VEuPathDB" id="FungiDB:sr15934"/>
<dbReference type="GO" id="GO:0005634">
    <property type="term" value="C:nucleus"/>
    <property type="evidence" value="ECO:0007669"/>
    <property type="project" value="UniProtKB-SubCell"/>
</dbReference>
<keyword evidence="6" id="KW-1185">Reference proteome</keyword>
<dbReference type="PANTHER" id="PTHR31001:SF89">
    <property type="entry name" value="ZN(2)-C6 FUNGAL-TYPE DOMAIN-CONTAINING PROTEIN"/>
    <property type="match status" value="1"/>
</dbReference>
<proteinExistence type="predicted"/>
<dbReference type="InterPro" id="IPR001138">
    <property type="entry name" value="Zn2Cys6_DnaBD"/>
</dbReference>
<feature type="region of interest" description="Disordered" evidence="3">
    <location>
        <begin position="1"/>
        <end position="34"/>
    </location>
</feature>
<feature type="region of interest" description="Disordered" evidence="3">
    <location>
        <begin position="130"/>
        <end position="179"/>
    </location>
</feature>
<evidence type="ECO:0000259" key="4">
    <source>
        <dbReference type="PROSITE" id="PS50048"/>
    </source>
</evidence>
<reference evidence="5 6" key="1">
    <citation type="journal article" date="2010" name="Science">
        <title>Pathogenicity determinants in smut fungi revealed by genome comparison.</title>
        <authorList>
            <person name="Schirawski J."/>
            <person name="Mannhaupt G."/>
            <person name="Muench K."/>
            <person name="Brefort T."/>
            <person name="Schipper K."/>
            <person name="Doehlemann G."/>
            <person name="Di Stasio M."/>
            <person name="Roessel N."/>
            <person name="Mendoza-Mendoza A."/>
            <person name="Pester D."/>
            <person name="Mueller O."/>
            <person name="Winterberg B."/>
            <person name="Meyer E."/>
            <person name="Ghareeb H."/>
            <person name="Wollenberg T."/>
            <person name="Muensterkoetter M."/>
            <person name="Wong P."/>
            <person name="Walter M."/>
            <person name="Stukenbrock E."/>
            <person name="Gueldener U."/>
            <person name="Kahmann R."/>
        </authorList>
    </citation>
    <scope>NUCLEOTIDE SEQUENCE [LARGE SCALE GENOMIC DNA]</scope>
    <source>
        <strain evidence="6">SRZ2</strain>
    </source>
</reference>
<feature type="compositionally biased region" description="Low complexity" evidence="3">
    <location>
        <begin position="938"/>
        <end position="952"/>
    </location>
</feature>
<dbReference type="HOGENOM" id="CLU_303669_0_0_1"/>
<dbReference type="SUPFAM" id="SSF57701">
    <property type="entry name" value="Zn2/Cys6 DNA-binding domain"/>
    <property type="match status" value="1"/>
</dbReference>
<comment type="subcellular location">
    <subcellularLocation>
        <location evidence="1">Nucleus</location>
    </subcellularLocation>
</comment>
<keyword evidence="2" id="KW-0539">Nucleus</keyword>
<dbReference type="Proteomes" id="UP000008867">
    <property type="component" value="Chromosome 15"/>
</dbReference>
<feature type="compositionally biased region" description="Low complexity" evidence="3">
    <location>
        <begin position="12"/>
        <end position="26"/>
    </location>
</feature>
<dbReference type="Pfam" id="PF00172">
    <property type="entry name" value="Zn_clus"/>
    <property type="match status" value="1"/>
</dbReference>
<dbReference type="Gene3D" id="4.10.240.10">
    <property type="entry name" value="Zn(2)-C6 fungal-type DNA-binding domain"/>
    <property type="match status" value="1"/>
</dbReference>
<feature type="domain" description="Zn(2)-C6 fungal-type" evidence="4">
    <location>
        <begin position="37"/>
        <end position="68"/>
    </location>
</feature>
<dbReference type="OrthoDB" id="6780543at2759"/>
<feature type="region of interest" description="Disordered" evidence="3">
    <location>
        <begin position="978"/>
        <end position="997"/>
    </location>
</feature>
<feature type="compositionally biased region" description="Low complexity" evidence="3">
    <location>
        <begin position="919"/>
        <end position="930"/>
    </location>
</feature>
<evidence type="ECO:0000256" key="3">
    <source>
        <dbReference type="SAM" id="MobiDB-lite"/>
    </source>
</evidence>
<feature type="compositionally biased region" description="Low complexity" evidence="3">
    <location>
        <begin position="130"/>
        <end position="144"/>
    </location>
</feature>
<feature type="region of interest" description="Disordered" evidence="3">
    <location>
        <begin position="841"/>
        <end position="868"/>
    </location>
</feature>
<dbReference type="PROSITE" id="PS50048">
    <property type="entry name" value="ZN2_CY6_FUNGAL_2"/>
    <property type="match status" value="1"/>
</dbReference>
<organism evidence="5 6">
    <name type="scientific">Sporisorium reilianum (strain SRZ2)</name>
    <name type="common">Maize head smut fungus</name>
    <dbReference type="NCBI Taxonomy" id="999809"/>
    <lineage>
        <taxon>Eukaryota</taxon>
        <taxon>Fungi</taxon>
        <taxon>Dikarya</taxon>
        <taxon>Basidiomycota</taxon>
        <taxon>Ustilaginomycotina</taxon>
        <taxon>Ustilaginomycetes</taxon>
        <taxon>Ustilaginales</taxon>
        <taxon>Ustilaginaceae</taxon>
        <taxon>Sporisorium</taxon>
    </lineage>
</organism>
<evidence type="ECO:0000313" key="5">
    <source>
        <dbReference type="EMBL" id="CBQ69470.1"/>
    </source>
</evidence>
<dbReference type="GO" id="GO:0008270">
    <property type="term" value="F:zinc ion binding"/>
    <property type="evidence" value="ECO:0007669"/>
    <property type="project" value="InterPro"/>
</dbReference>
<dbReference type="InterPro" id="IPR050613">
    <property type="entry name" value="Sec_Metabolite_Reg"/>
</dbReference>
<evidence type="ECO:0000256" key="2">
    <source>
        <dbReference type="ARBA" id="ARBA00023242"/>
    </source>
</evidence>
<feature type="region of interest" description="Disordered" evidence="3">
    <location>
        <begin position="203"/>
        <end position="245"/>
    </location>
</feature>
<feature type="region of interest" description="Disordered" evidence="3">
    <location>
        <begin position="63"/>
        <end position="109"/>
    </location>
</feature>
<gene>
    <name evidence="5" type="ORF">sr15934</name>
</gene>
<name>E6ZQG3_SPORE</name>
<dbReference type="PANTHER" id="PTHR31001">
    <property type="entry name" value="UNCHARACTERIZED TRANSCRIPTIONAL REGULATORY PROTEIN"/>
    <property type="match status" value="1"/>
</dbReference>
<evidence type="ECO:0000313" key="6">
    <source>
        <dbReference type="Proteomes" id="UP000008867"/>
    </source>
</evidence>
<feature type="compositionally biased region" description="Low complexity" evidence="3">
    <location>
        <begin position="212"/>
        <end position="224"/>
    </location>
</feature>
<accession>E6ZQG3</accession>
<protein>
    <recommendedName>
        <fullName evidence="4">Zn(2)-C6 fungal-type domain-containing protein</fullName>
    </recommendedName>
</protein>
<feature type="compositionally biased region" description="Polar residues" evidence="3">
    <location>
        <begin position="986"/>
        <end position="997"/>
    </location>
</feature>
<dbReference type="InterPro" id="IPR036864">
    <property type="entry name" value="Zn2-C6_fun-type_DNA-bd_sf"/>
</dbReference>
<dbReference type="AlphaFoldDB" id="E6ZQG3"/>
<feature type="region of interest" description="Disordered" evidence="3">
    <location>
        <begin position="912"/>
        <end position="955"/>
    </location>
</feature>
<dbReference type="CDD" id="cd00067">
    <property type="entry name" value="GAL4"/>
    <property type="match status" value="1"/>
</dbReference>
<dbReference type="PROSITE" id="PS00463">
    <property type="entry name" value="ZN2_CY6_FUNGAL_1"/>
    <property type="match status" value="1"/>
</dbReference>
<sequence length="997" mass="108637">MMNDATYDAHGSRAGSSSSPASPSPSQYLPPKRTKVSCFPCRQRKSKCDHARPCSSCMLRGTAHQCSDPNGASGAAASAVAATSGTSSASSSTARLAARLPAAAGSSSDALTHSLTASASMPAGLSDYAAAAAARSPPTPSAAAEHANGPQHKRRRTEAASSRLEESHAIDAFAPGSQQTITEEMQRIKQSMARLETLLSHRPAESRAGVHAPSTAASTPTTSSHNYQVDPSQDAPGDTDPPSLQDRHRWQHLRSLLPPLIDTHRMMHYVLTEGDWLLTCVEAPRFVALWKYAFERQAISDVFAVRVLIVVALAGLLISDNPQRTIQFAVPIRSLHTTLAKEAVRMIEAMPAMRYGRTEAESCDLIDIMLSTSLYFRCLGKELIFSRFTERAVSCTIRAGFDKELDPSWIGLTHHQIERRRTILMEVIMSTKWLAFHCRKDLILSRVKSFCFGRPHLRRIGELPSLEAWPQSDHVARTIAALPLNGSGSAFAFRAKPERERDTVRNYIFVSCALTEEIPPIVELARKTETRLLQPEALARCTKEEMRDMARQTRQILARLEEWHRVILPQAGVGFDRALNARITLADPVEAKTMAVNLMLNSAVFYMTSILCRAWLLLADRLQSLTDARRDEQDEFENATTVSSTFLEHLKQRSIDHVQHVHASWLPPTFLTEVQAAVVENGRRCIRSIPVIRTLQSLSSSQFYVGWTSQAHMQAAVNLAIPLVRSHVRQHQRHQDRTEPGYADANLDALRRDVLTIFEAVSQLSNNHMAHRTAKVLNRALRLGGIERPLMPVDDNAYGVEDAWADEEQAASSSVGSGQMQNAAEGLALLSAASSARAASDSTASRRSANGGSDSNSPGVPMLAFDSAPRGLNSHSHLVPFEDSSASYATTAAAPAADGAAREPMWWEARTPNEMSHKPPFGTGPATGAGDSSAMGGPHAQQQQQQAQPQQHHMTDSQLLDELLNLDASFWQFVLDGAGDGESGTVPASTGAASVRT</sequence>